<dbReference type="Proteomes" id="UP000035100">
    <property type="component" value="Unassembled WGS sequence"/>
</dbReference>
<keyword evidence="1" id="KW-0812">Transmembrane</keyword>
<feature type="transmembrane region" description="Helical" evidence="1">
    <location>
        <begin position="47"/>
        <end position="66"/>
    </location>
</feature>
<comment type="caution">
    <text evidence="2">The sequence shown here is derived from an EMBL/GenBank/DDBJ whole genome shotgun (WGS) entry which is preliminary data.</text>
</comment>
<sequence length="456" mass="51096">MWAIAALFSMGGDYGALNFDKGLLYALPAWGIVLLSILLIRRPHSSALLFALAAFVVVLYALRSPVASNNKTITMVMDLAILLSGGYLYWKSSDGRIDREQLYEQIRVVARALLAIMYFYGIFHKINTDFLDPEVSCAVGLYAPLASPFGLEDNIYGRYLAIYATFIIEGIAIISLYWRKYFAVGFLLALLFHFIIPISAFSWYMDFSSLVFALYVLSIPREVSATAHATVHSAFSAVASRAAPFGKELIGLTVFGLAILVVVVLDFAYGERSWGLMRHSIGILMWTVFGSVAMFILAESALRHLPYTGRHSARQPAWLFVIPTLFFLSCLSPYLGLKTESSINMFSNLHTEGGQTNHLLFDEPPYLFGYQRDVVRIVDASDGPMRQRAEDGQQVVLFALRDYLRQNPDAWVSYELDGTLHEAVTRANFAVQPGLIERNLLPFKLVDFERPKVCTH</sequence>
<protein>
    <recommendedName>
        <fullName evidence="4">Thiol-disulfide oxidoreductase</fullName>
    </recommendedName>
</protein>
<evidence type="ECO:0000313" key="2">
    <source>
        <dbReference type="EMBL" id="KIQ69273.1"/>
    </source>
</evidence>
<feature type="transmembrane region" description="Helical" evidence="1">
    <location>
        <begin position="318"/>
        <end position="337"/>
    </location>
</feature>
<evidence type="ECO:0008006" key="4">
    <source>
        <dbReference type="Google" id="ProtNLM"/>
    </source>
</evidence>
<dbReference type="OrthoDB" id="9785438at2"/>
<dbReference type="AlphaFoldDB" id="A0A0D0QE32"/>
<feature type="transmembrane region" description="Helical" evidence="1">
    <location>
        <begin position="159"/>
        <end position="178"/>
    </location>
</feature>
<feature type="transmembrane region" description="Helical" evidence="1">
    <location>
        <begin position="102"/>
        <end position="123"/>
    </location>
</feature>
<feature type="transmembrane region" description="Helical" evidence="1">
    <location>
        <begin position="185"/>
        <end position="205"/>
    </location>
</feature>
<feature type="transmembrane region" description="Helical" evidence="1">
    <location>
        <begin position="281"/>
        <end position="298"/>
    </location>
</feature>
<organism evidence="2 3">
    <name type="scientific">Wenxinia marina DSM 24838</name>
    <dbReference type="NCBI Taxonomy" id="1123501"/>
    <lineage>
        <taxon>Bacteria</taxon>
        <taxon>Pseudomonadati</taxon>
        <taxon>Pseudomonadota</taxon>
        <taxon>Alphaproteobacteria</taxon>
        <taxon>Rhodobacterales</taxon>
        <taxon>Roseobacteraceae</taxon>
        <taxon>Wenxinia</taxon>
    </lineage>
</organism>
<reference evidence="2 3" key="1">
    <citation type="submission" date="2013-01" db="EMBL/GenBank/DDBJ databases">
        <authorList>
            <person name="Fiebig A."/>
            <person name="Goeker M."/>
            <person name="Klenk H.-P.P."/>
        </authorList>
    </citation>
    <scope>NUCLEOTIDE SEQUENCE [LARGE SCALE GENOMIC DNA]</scope>
    <source>
        <strain evidence="2 3">DSM 24838</strain>
    </source>
</reference>
<name>A0A0D0QE32_9RHOB</name>
<feature type="transmembrane region" description="Helical" evidence="1">
    <location>
        <begin position="72"/>
        <end position="90"/>
    </location>
</feature>
<feature type="transmembrane region" description="Helical" evidence="1">
    <location>
        <begin position="249"/>
        <end position="269"/>
    </location>
</feature>
<proteinExistence type="predicted"/>
<dbReference type="RefSeq" id="WP_018303212.1">
    <property type="nucleotide sequence ID" value="NZ_KB902292.1"/>
</dbReference>
<evidence type="ECO:0000313" key="3">
    <source>
        <dbReference type="Proteomes" id="UP000035100"/>
    </source>
</evidence>
<feature type="transmembrane region" description="Helical" evidence="1">
    <location>
        <begin position="22"/>
        <end position="40"/>
    </location>
</feature>
<keyword evidence="3" id="KW-1185">Reference proteome</keyword>
<evidence type="ECO:0000256" key="1">
    <source>
        <dbReference type="SAM" id="Phobius"/>
    </source>
</evidence>
<dbReference type="STRING" id="1123501.Wenmar_02344"/>
<keyword evidence="1" id="KW-0472">Membrane</keyword>
<keyword evidence="1" id="KW-1133">Transmembrane helix</keyword>
<dbReference type="PATRIC" id="fig|1123501.6.peg.2454"/>
<gene>
    <name evidence="2" type="ORF">Wenmar_02344</name>
</gene>
<dbReference type="EMBL" id="AONG01000010">
    <property type="protein sequence ID" value="KIQ69273.1"/>
    <property type="molecule type" value="Genomic_DNA"/>
</dbReference>
<accession>A0A0D0QE32</accession>